<dbReference type="RefSeq" id="WP_071868313.1">
    <property type="nucleotide sequence ID" value="NZ_BJUG01000020.1"/>
</dbReference>
<proteinExistence type="predicted"/>
<dbReference type="Proteomes" id="UP000321361">
    <property type="component" value="Unassembled WGS sequence"/>
</dbReference>
<comment type="caution">
    <text evidence="1">The sequence shown here is derived from an EMBL/GenBank/DDBJ whole genome shotgun (WGS) entry which is preliminary data.</text>
</comment>
<name>A0A510WGH9_ENTTH</name>
<evidence type="ECO:0008006" key="3">
    <source>
        <dbReference type="Google" id="ProtNLM"/>
    </source>
</evidence>
<dbReference type="Gene3D" id="3.40.1350.140">
    <property type="entry name" value="MepB-like"/>
    <property type="match status" value="1"/>
</dbReference>
<protein>
    <recommendedName>
        <fullName evidence="3">MepB protein</fullName>
    </recommendedName>
</protein>
<evidence type="ECO:0000313" key="1">
    <source>
        <dbReference type="EMBL" id="GEK38236.1"/>
    </source>
</evidence>
<sequence length="160" mass="18948">MYKSLCFITEKLNDFSFENLHYERQNEEYEGTTFSINTHTFRSRLAKSTPKKKGYFVAFWEKDITDKNQPFLYENSPDKLIITILDGQLSGKFIFPKEVLLKKGILKSKTSNGKMAMRIYPTWVHDLNKTAARTQEWQMNHFIDTSITVDKKMFNSLYFE</sequence>
<dbReference type="PIRSF" id="PIRSF032285">
    <property type="entry name" value="UCP032285"/>
    <property type="match status" value="1"/>
</dbReference>
<dbReference type="EMBL" id="BJUG01000020">
    <property type="protein sequence ID" value="GEK38236.1"/>
    <property type="molecule type" value="Genomic_DNA"/>
</dbReference>
<organism evidence="1 2">
    <name type="scientific">Enterococcus thailandicus</name>
    <dbReference type="NCBI Taxonomy" id="417368"/>
    <lineage>
        <taxon>Bacteria</taxon>
        <taxon>Bacillati</taxon>
        <taxon>Bacillota</taxon>
        <taxon>Bacilli</taxon>
        <taxon>Lactobacillales</taxon>
        <taxon>Enterococcaceae</taxon>
        <taxon>Enterococcus</taxon>
    </lineage>
</organism>
<reference evidence="1 2" key="1">
    <citation type="submission" date="2019-07" db="EMBL/GenBank/DDBJ databases">
        <title>Whole genome shotgun sequence of Enterococcus thailandicus NBRC 101867.</title>
        <authorList>
            <person name="Hosoyama A."/>
            <person name="Uohara A."/>
            <person name="Ohji S."/>
            <person name="Ichikawa N."/>
        </authorList>
    </citation>
    <scope>NUCLEOTIDE SEQUENCE [LARGE SCALE GENOMIC DNA]</scope>
    <source>
        <strain evidence="1 2">NBRC 101867</strain>
    </source>
</reference>
<dbReference type="InterPro" id="IPR038231">
    <property type="entry name" value="MepB-like_sf"/>
</dbReference>
<evidence type="ECO:0000313" key="2">
    <source>
        <dbReference type="Proteomes" id="UP000321361"/>
    </source>
</evidence>
<dbReference type="OrthoDB" id="4954833at2"/>
<accession>A0A510WGH9</accession>
<dbReference type="Pfam" id="PF08877">
    <property type="entry name" value="MepB-like"/>
    <property type="match status" value="1"/>
</dbReference>
<dbReference type="InterPro" id="IPR011235">
    <property type="entry name" value="MepB-like"/>
</dbReference>
<gene>
    <name evidence="1" type="ORF">ETH01_25230</name>
</gene>
<dbReference type="AlphaFoldDB" id="A0A510WGH9"/>